<dbReference type="AlphaFoldDB" id="A0A3M7T1U8"/>
<evidence type="ECO:0000313" key="1">
    <source>
        <dbReference type="EMBL" id="RNA41810.1"/>
    </source>
</evidence>
<dbReference type="EMBL" id="REGN01000448">
    <property type="protein sequence ID" value="RNA41810.1"/>
    <property type="molecule type" value="Genomic_DNA"/>
</dbReference>
<accession>A0A3M7T1U8</accession>
<sequence length="242" mass="28757">MGQKILKKIGGHIFISNSDESLQFLFFSKKEMLTKQFIFISHFIVQRFICDLSSKEKELDCPNPKSFEYESSHYYHNSYPFLSYDNLQCFNHIHPIRSLTLIPCQYLILNNNLRFDNCSIFSQQYYRATSTGIFKSSKIKLLRIHGLSNTIIKQNILEFSTNKIGLEANIEALELGFYRFSLQRFIFLNSLDFKERIEKTAIFQIFDYYFPNEDFCFFQNFPRNNSILVEHKTCNFDLSTFK</sequence>
<organism evidence="1 2">
    <name type="scientific">Brachionus plicatilis</name>
    <name type="common">Marine rotifer</name>
    <name type="synonym">Brachionus muelleri</name>
    <dbReference type="NCBI Taxonomy" id="10195"/>
    <lineage>
        <taxon>Eukaryota</taxon>
        <taxon>Metazoa</taxon>
        <taxon>Spiralia</taxon>
        <taxon>Gnathifera</taxon>
        <taxon>Rotifera</taxon>
        <taxon>Eurotatoria</taxon>
        <taxon>Monogononta</taxon>
        <taxon>Pseudotrocha</taxon>
        <taxon>Ploima</taxon>
        <taxon>Brachionidae</taxon>
        <taxon>Brachionus</taxon>
    </lineage>
</organism>
<evidence type="ECO:0000313" key="2">
    <source>
        <dbReference type="Proteomes" id="UP000276133"/>
    </source>
</evidence>
<protein>
    <submittedName>
        <fullName evidence="1">Uncharacterized protein</fullName>
    </submittedName>
</protein>
<name>A0A3M7T1U8_BRAPC</name>
<comment type="caution">
    <text evidence="1">The sequence shown here is derived from an EMBL/GenBank/DDBJ whole genome shotgun (WGS) entry which is preliminary data.</text>
</comment>
<dbReference type="Proteomes" id="UP000276133">
    <property type="component" value="Unassembled WGS sequence"/>
</dbReference>
<proteinExistence type="predicted"/>
<reference evidence="1 2" key="1">
    <citation type="journal article" date="2018" name="Sci. Rep.">
        <title>Genomic signatures of local adaptation to the degree of environmental predictability in rotifers.</title>
        <authorList>
            <person name="Franch-Gras L."/>
            <person name="Hahn C."/>
            <person name="Garcia-Roger E.M."/>
            <person name="Carmona M.J."/>
            <person name="Serra M."/>
            <person name="Gomez A."/>
        </authorList>
    </citation>
    <scope>NUCLEOTIDE SEQUENCE [LARGE SCALE GENOMIC DNA]</scope>
    <source>
        <strain evidence="1">HYR1</strain>
    </source>
</reference>
<gene>
    <name evidence="1" type="ORF">BpHYR1_017722</name>
</gene>
<keyword evidence="2" id="KW-1185">Reference proteome</keyword>